<protein>
    <recommendedName>
        <fullName evidence="4">TPM domain-containing protein</fullName>
    </recommendedName>
</protein>
<evidence type="ECO:0000259" key="4">
    <source>
        <dbReference type="Pfam" id="PF04536"/>
    </source>
</evidence>
<keyword evidence="1" id="KW-0175">Coiled coil</keyword>
<dbReference type="EMBL" id="WBJZ01000016">
    <property type="protein sequence ID" value="KAB1655051.1"/>
    <property type="molecule type" value="Genomic_DNA"/>
</dbReference>
<dbReference type="Proteomes" id="UP000467240">
    <property type="component" value="Unassembled WGS sequence"/>
</dbReference>
<keyword evidence="3" id="KW-1133">Transmembrane helix</keyword>
<dbReference type="Pfam" id="PF04536">
    <property type="entry name" value="TPM_phosphatase"/>
    <property type="match status" value="1"/>
</dbReference>
<evidence type="ECO:0000313" key="6">
    <source>
        <dbReference type="Proteomes" id="UP000467240"/>
    </source>
</evidence>
<feature type="compositionally biased region" description="Low complexity" evidence="2">
    <location>
        <begin position="687"/>
        <end position="698"/>
    </location>
</feature>
<evidence type="ECO:0000256" key="3">
    <source>
        <dbReference type="SAM" id="Phobius"/>
    </source>
</evidence>
<feature type="transmembrane region" description="Helical" evidence="3">
    <location>
        <begin position="211"/>
        <end position="233"/>
    </location>
</feature>
<feature type="domain" description="TPM" evidence="4">
    <location>
        <begin position="66"/>
        <end position="183"/>
    </location>
</feature>
<feature type="compositionally biased region" description="Low complexity" evidence="2">
    <location>
        <begin position="706"/>
        <end position="723"/>
    </location>
</feature>
<organism evidence="5 6">
    <name type="scientific">Pseudoclavibacter chungangensis</name>
    <dbReference type="NCBI Taxonomy" id="587635"/>
    <lineage>
        <taxon>Bacteria</taxon>
        <taxon>Bacillati</taxon>
        <taxon>Actinomycetota</taxon>
        <taxon>Actinomycetes</taxon>
        <taxon>Micrococcales</taxon>
        <taxon>Microbacteriaceae</taxon>
        <taxon>Pseudoclavibacter</taxon>
    </lineage>
</organism>
<dbReference type="OrthoDB" id="5105562at2"/>
<feature type="coiled-coil region" evidence="1">
    <location>
        <begin position="364"/>
        <end position="391"/>
    </location>
</feature>
<dbReference type="AlphaFoldDB" id="A0A7J5BPJ0"/>
<feature type="region of interest" description="Disordered" evidence="2">
    <location>
        <begin position="1"/>
        <end position="26"/>
    </location>
</feature>
<keyword evidence="6" id="KW-1185">Reference proteome</keyword>
<gene>
    <name evidence="5" type="ORF">F8O01_12350</name>
</gene>
<evidence type="ECO:0000313" key="5">
    <source>
        <dbReference type="EMBL" id="KAB1655051.1"/>
    </source>
</evidence>
<accession>A0A7J5BPJ0</accession>
<name>A0A7J5BPJ0_9MICO</name>
<sequence>MVCRRRSSGMTTVDERPFGRPREPRRRGVPVRRTLLTMMFGVLVLLGFTVVPAAHAATPVTVDGVVTDETGSISSSERTDLETSIEALRGETGVTLYIVVVDRFESPSDGFDWATAVAERNALTSSDIIMYVGMSDLETGLNATEEVGLSDQQFSAIEREYIPRLDDGDVAGAAQSAVAGLERALTGASGGTTQQTSGTNGGSSSDTGAPVAVIGLLVIVAVVVLGIGTWLVVRAVRTRTARNAGVAARRRNLEELASQAAASLVQADDLIKTSEQEVLFAEAQFGADAVTQYRAALEDAKLRVQAAFGFQGKLLDHVEDTEEEKLAWNREILGLTKSAGERIAAEAQTFEKLRDMERNAPELLRQVTGEAERLSAQIDAAETSLSALRERYAPTALTTIDDAVRQARGLLQLTVDEAQHAQEALRTGKRGHAAVDIGDAQEALAQTATLLGSIEAMRDDLNTASTSIRSEITELRADIARIEASGGSPLRPELAQRNADAVRLAQDVVATAEAEGQAPPDPLATLARLREANRTIDEAVRSTTEEAVRIDGVRRRLERDTQTARAQIRACADYISSHRGVVGVNARSRLQQAETELARAGTLAATDPDAALEATGAAIRYSSAATDEARREADQAERNYYGGSTWNGGGSTWGAGSNGSSDAFIGGLIGGILGSGGSSRGGGFSSSGGSRSRSSGGFRASGGGFRSSSGFRSSGGSRSSGGFRSSGGGRRR</sequence>
<keyword evidence="3" id="KW-0472">Membrane</keyword>
<evidence type="ECO:0000256" key="1">
    <source>
        <dbReference type="SAM" id="Coils"/>
    </source>
</evidence>
<dbReference type="InterPro" id="IPR007621">
    <property type="entry name" value="TPM_dom"/>
</dbReference>
<comment type="caution">
    <text evidence="5">The sequence shown here is derived from an EMBL/GenBank/DDBJ whole genome shotgun (WGS) entry which is preliminary data.</text>
</comment>
<keyword evidence="3" id="KW-0812">Transmembrane</keyword>
<feature type="region of interest" description="Disordered" evidence="2">
    <location>
        <begin position="679"/>
        <end position="732"/>
    </location>
</feature>
<evidence type="ECO:0000256" key="2">
    <source>
        <dbReference type="SAM" id="MobiDB-lite"/>
    </source>
</evidence>
<proteinExistence type="predicted"/>
<feature type="compositionally biased region" description="Basic and acidic residues" evidence="2">
    <location>
        <begin position="13"/>
        <end position="22"/>
    </location>
</feature>
<reference evidence="5 6" key="1">
    <citation type="submission" date="2019-09" db="EMBL/GenBank/DDBJ databases">
        <title>Phylogeny of genus Pseudoclavibacter and closely related genus.</title>
        <authorList>
            <person name="Li Y."/>
        </authorList>
    </citation>
    <scope>NUCLEOTIDE SEQUENCE [LARGE SCALE GENOMIC DNA]</scope>
    <source>
        <strain evidence="5 6">DSM 23821</strain>
    </source>
</reference>
<dbReference type="Gene3D" id="3.10.310.50">
    <property type="match status" value="1"/>
</dbReference>